<keyword evidence="3" id="KW-1185">Reference proteome</keyword>
<dbReference type="Proteomes" id="UP001500443">
    <property type="component" value="Unassembled WGS sequence"/>
</dbReference>
<evidence type="ECO:0000259" key="1">
    <source>
        <dbReference type="Pfam" id="PF13460"/>
    </source>
</evidence>
<dbReference type="EMBL" id="BAAAPF010000168">
    <property type="protein sequence ID" value="GAA2135498.1"/>
    <property type="molecule type" value="Genomic_DNA"/>
</dbReference>
<name>A0ABN2Z1Y6_9ACTN</name>
<comment type="caution">
    <text evidence="2">The sequence shown here is derived from an EMBL/GenBank/DDBJ whole genome shotgun (WGS) entry which is preliminary data.</text>
</comment>
<proteinExistence type="predicted"/>
<dbReference type="InterPro" id="IPR036291">
    <property type="entry name" value="NAD(P)-bd_dom_sf"/>
</dbReference>
<accession>A0ABN2Z1Y6</accession>
<dbReference type="SUPFAM" id="SSF51735">
    <property type="entry name" value="NAD(P)-binding Rossmann-fold domains"/>
    <property type="match status" value="1"/>
</dbReference>
<evidence type="ECO:0000313" key="3">
    <source>
        <dbReference type="Proteomes" id="UP001500443"/>
    </source>
</evidence>
<dbReference type="Gene3D" id="3.90.25.10">
    <property type="entry name" value="UDP-galactose 4-epimerase, domain 1"/>
    <property type="match status" value="1"/>
</dbReference>
<dbReference type="Pfam" id="PF13460">
    <property type="entry name" value="NAD_binding_10"/>
    <property type="match status" value="1"/>
</dbReference>
<dbReference type="Gene3D" id="3.40.50.720">
    <property type="entry name" value="NAD(P)-binding Rossmann-like Domain"/>
    <property type="match status" value="1"/>
</dbReference>
<protein>
    <submittedName>
        <fullName evidence="2">NAD(P)H-binding protein</fullName>
    </submittedName>
</protein>
<evidence type="ECO:0000313" key="2">
    <source>
        <dbReference type="EMBL" id="GAA2135498.1"/>
    </source>
</evidence>
<dbReference type="RefSeq" id="WP_344291752.1">
    <property type="nucleotide sequence ID" value="NZ_BAAAPF010000168.1"/>
</dbReference>
<gene>
    <name evidence="2" type="ORF">GCM10009802_44240</name>
</gene>
<sequence>MAEANTVLVTGATGNVGRHVLSGLLERGVEVRALVRDPATARLPEGVEAVRGDLTRPETLEDAAAGVASVFLLWPGFGAADAPAAVDAVARHARRIVYLSASAGPENRRPDGFWGEIEELVERTGLEWTFLRAGGFAANTLGWADQIRDGVVRWPYGQAGRSLIHEADIAAVAVRALTEDGHVGAAYTLTGPEVLTQVEQVAVIGRAVGRDVRWEEQPVDEAREQLLAAWGDPSYADMALAAWAAMVDDPESVTTTVQDVTGTPARTFHQWALDHAADFA</sequence>
<organism evidence="2 3">
    <name type="scientific">Streptomyces synnematoformans</name>
    <dbReference type="NCBI Taxonomy" id="415721"/>
    <lineage>
        <taxon>Bacteria</taxon>
        <taxon>Bacillati</taxon>
        <taxon>Actinomycetota</taxon>
        <taxon>Actinomycetes</taxon>
        <taxon>Kitasatosporales</taxon>
        <taxon>Streptomycetaceae</taxon>
        <taxon>Streptomyces</taxon>
    </lineage>
</organism>
<feature type="domain" description="NAD(P)-binding" evidence="1">
    <location>
        <begin position="11"/>
        <end position="179"/>
    </location>
</feature>
<dbReference type="PANTHER" id="PTHR43162">
    <property type="match status" value="1"/>
</dbReference>
<dbReference type="InterPro" id="IPR016040">
    <property type="entry name" value="NAD(P)-bd_dom"/>
</dbReference>
<dbReference type="InterPro" id="IPR051604">
    <property type="entry name" value="Ergot_Alk_Oxidoreductase"/>
</dbReference>
<reference evidence="2 3" key="1">
    <citation type="journal article" date="2019" name="Int. J. Syst. Evol. Microbiol.">
        <title>The Global Catalogue of Microorganisms (GCM) 10K type strain sequencing project: providing services to taxonomists for standard genome sequencing and annotation.</title>
        <authorList>
            <consortium name="The Broad Institute Genomics Platform"/>
            <consortium name="The Broad Institute Genome Sequencing Center for Infectious Disease"/>
            <person name="Wu L."/>
            <person name="Ma J."/>
        </authorList>
    </citation>
    <scope>NUCLEOTIDE SEQUENCE [LARGE SCALE GENOMIC DNA]</scope>
    <source>
        <strain evidence="2 3">JCM 15481</strain>
    </source>
</reference>
<dbReference type="PANTHER" id="PTHR43162:SF1">
    <property type="entry name" value="PRESTALK A DIFFERENTIATION PROTEIN A"/>
    <property type="match status" value="1"/>
</dbReference>